<dbReference type="EMBL" id="CAMPGE010025380">
    <property type="protein sequence ID" value="CAI2383141.1"/>
    <property type="molecule type" value="Genomic_DNA"/>
</dbReference>
<evidence type="ECO:0000313" key="4">
    <source>
        <dbReference type="Proteomes" id="UP001295684"/>
    </source>
</evidence>
<feature type="coiled-coil region" evidence="1">
    <location>
        <begin position="124"/>
        <end position="166"/>
    </location>
</feature>
<feature type="coiled-coil region" evidence="1">
    <location>
        <begin position="253"/>
        <end position="308"/>
    </location>
</feature>
<accession>A0AAD1Y127</accession>
<evidence type="ECO:0000256" key="2">
    <source>
        <dbReference type="SAM" id="MobiDB-lite"/>
    </source>
</evidence>
<feature type="region of interest" description="Disordered" evidence="2">
    <location>
        <begin position="198"/>
        <end position="236"/>
    </location>
</feature>
<comment type="caution">
    <text evidence="3">The sequence shown here is derived from an EMBL/GenBank/DDBJ whole genome shotgun (WGS) entry which is preliminary data.</text>
</comment>
<sequence length="830" mass="95049">MNGQNQVSSLQKKLQAREASFDKEKAVLEQKVKLMKIELAEVTEREKSQSKMYELMLSALKSEAESPQNHELLQKLVSSRSDSSSDTKELMEKYSESTVKLEEILNCIKNGQNEDSFLKIIKLKDSHERKINELKRQHKQQLSMIEQSHLKETRKLKDRIKELERKPIIPEVCEIDLSSALTGLNTSSNDYATQRSGILSSKENQRTKDRMTSLEMSGSTTHSKAKDSNRGNFPIKNLKNASKLSAKVDFEEYEKLRRRYEKQKGYIANLKTNVKKYNKDKILLCKKIQSLNLQINSLKHRLNKLVKVDQKVASSKLKHKQASLAARETQNKLEMKNRCLGSRKQSQACQSPKMKKVFSDRNLVGAKVGKTFGRRETLDVNKSGSLLSLGLYEEQANRGFGNNAVVISDEDIRSDYVPNIEANLGPSSTRNKYSKYGNTHRQKGKKMLANGKKCKCADMCQDSQVLRSNYNTTTSQRSQQEFSNSNLCHCGSMRQSMENELMNHVSNAVSSFLSMHEVKGRHARGESKSDIGFTNPEDYGQLECSNEYDNDYNDNHHHIKDLHVTSNMLKDYNGCSKPCDRGSSCHKARKRVCFQTNDHKDQYSIDQNLHHNDLKSEIFSENMIRKNSSKCKSPEALVQRSYSNRGPLVSSHLTGLNKLLKRKVSPIQRDESNQLMTSGHSLFEFCEGKKARNHKRREAYEEDSQVLQPYETLRDATGEKITLTVDEQTMEYQPESSTISEDDQQMDENIEMERIAKMNFYAFKSNEKEGIVAMPQEIKRAKSPKNNQLSIRKESRMNNKYKSFLNKSVNDCANLVISNALLKQQKSSHN</sequence>
<dbReference type="AlphaFoldDB" id="A0AAD1Y127"/>
<keyword evidence="4" id="KW-1185">Reference proteome</keyword>
<name>A0AAD1Y127_EUPCR</name>
<keyword evidence="1" id="KW-0175">Coiled coil</keyword>
<evidence type="ECO:0000256" key="1">
    <source>
        <dbReference type="SAM" id="Coils"/>
    </source>
</evidence>
<feature type="compositionally biased region" description="Polar residues" evidence="2">
    <location>
        <begin position="1"/>
        <end position="12"/>
    </location>
</feature>
<gene>
    <name evidence="3" type="ORF">ECRASSUSDP1_LOCUS24632</name>
</gene>
<organism evidence="3 4">
    <name type="scientific">Euplotes crassus</name>
    <dbReference type="NCBI Taxonomy" id="5936"/>
    <lineage>
        <taxon>Eukaryota</taxon>
        <taxon>Sar</taxon>
        <taxon>Alveolata</taxon>
        <taxon>Ciliophora</taxon>
        <taxon>Intramacronucleata</taxon>
        <taxon>Spirotrichea</taxon>
        <taxon>Hypotrichia</taxon>
        <taxon>Euplotida</taxon>
        <taxon>Euplotidae</taxon>
        <taxon>Moneuplotes</taxon>
    </lineage>
</organism>
<proteinExistence type="predicted"/>
<reference evidence="3" key="1">
    <citation type="submission" date="2023-07" db="EMBL/GenBank/DDBJ databases">
        <authorList>
            <consortium name="AG Swart"/>
            <person name="Singh M."/>
            <person name="Singh A."/>
            <person name="Seah K."/>
            <person name="Emmerich C."/>
        </authorList>
    </citation>
    <scope>NUCLEOTIDE SEQUENCE</scope>
    <source>
        <strain evidence="3">DP1</strain>
    </source>
</reference>
<feature type="compositionally biased region" description="Basic and acidic residues" evidence="2">
    <location>
        <begin position="203"/>
        <end position="212"/>
    </location>
</feature>
<protein>
    <submittedName>
        <fullName evidence="3">Uncharacterized protein</fullName>
    </submittedName>
</protein>
<evidence type="ECO:0000313" key="3">
    <source>
        <dbReference type="EMBL" id="CAI2383141.1"/>
    </source>
</evidence>
<feature type="region of interest" description="Disordered" evidence="2">
    <location>
        <begin position="1"/>
        <end position="22"/>
    </location>
</feature>
<dbReference type="Proteomes" id="UP001295684">
    <property type="component" value="Unassembled WGS sequence"/>
</dbReference>